<evidence type="ECO:0008006" key="3">
    <source>
        <dbReference type="Google" id="ProtNLM"/>
    </source>
</evidence>
<reference evidence="1" key="2">
    <citation type="submission" date="2020-09" db="EMBL/GenBank/DDBJ databases">
        <authorList>
            <person name="Sun Q."/>
            <person name="Zhou Y."/>
        </authorList>
    </citation>
    <scope>NUCLEOTIDE SEQUENCE</scope>
    <source>
        <strain evidence="1">CGMCC 1.15448</strain>
    </source>
</reference>
<proteinExistence type="predicted"/>
<dbReference type="Proteomes" id="UP000607559">
    <property type="component" value="Unassembled WGS sequence"/>
</dbReference>
<evidence type="ECO:0000313" key="1">
    <source>
        <dbReference type="EMBL" id="GGA94897.1"/>
    </source>
</evidence>
<gene>
    <name evidence="1" type="ORF">GCM10011511_17760</name>
</gene>
<keyword evidence="2" id="KW-1185">Reference proteome</keyword>
<dbReference type="AlphaFoldDB" id="A0A8J2XSF5"/>
<evidence type="ECO:0000313" key="2">
    <source>
        <dbReference type="Proteomes" id="UP000607559"/>
    </source>
</evidence>
<reference evidence="1" key="1">
    <citation type="journal article" date="2014" name="Int. J. Syst. Evol. Microbiol.">
        <title>Complete genome sequence of Corynebacterium casei LMG S-19264T (=DSM 44701T), isolated from a smear-ripened cheese.</title>
        <authorList>
            <consortium name="US DOE Joint Genome Institute (JGI-PGF)"/>
            <person name="Walter F."/>
            <person name="Albersmeier A."/>
            <person name="Kalinowski J."/>
            <person name="Ruckert C."/>
        </authorList>
    </citation>
    <scope>NUCLEOTIDE SEQUENCE</scope>
    <source>
        <strain evidence="1">CGMCC 1.15448</strain>
    </source>
</reference>
<protein>
    <recommendedName>
        <fullName evidence="3">Phosphoribosylpyrophosphate synthetase</fullName>
    </recommendedName>
</protein>
<accession>A0A8J2XSF5</accession>
<comment type="caution">
    <text evidence="1">The sequence shown here is derived from an EMBL/GenBank/DDBJ whole genome shotgun (WGS) entry which is preliminary data.</text>
</comment>
<sequence>MENNDSLGEVLSNLKEKGYKADLNFETDTFALYGGDLDMRLNPEEFHVDEIDRIGNGSHPNNDAIVYAISVSTGVKGVLVDRH</sequence>
<dbReference type="RefSeq" id="WP_188930734.1">
    <property type="nucleotide sequence ID" value="NZ_BMJC01000002.1"/>
</dbReference>
<organism evidence="1 2">
    <name type="scientific">Puia dinghuensis</name>
    <dbReference type="NCBI Taxonomy" id="1792502"/>
    <lineage>
        <taxon>Bacteria</taxon>
        <taxon>Pseudomonadati</taxon>
        <taxon>Bacteroidota</taxon>
        <taxon>Chitinophagia</taxon>
        <taxon>Chitinophagales</taxon>
        <taxon>Chitinophagaceae</taxon>
        <taxon>Puia</taxon>
    </lineage>
</organism>
<name>A0A8J2XSF5_9BACT</name>
<dbReference type="EMBL" id="BMJC01000002">
    <property type="protein sequence ID" value="GGA94897.1"/>
    <property type="molecule type" value="Genomic_DNA"/>
</dbReference>